<feature type="non-terminal residue" evidence="2">
    <location>
        <position position="88"/>
    </location>
</feature>
<sequence length="88" mass="9895">MGQLKAKLLSDIRVHRNKAYEEKMKVHAMYSEEKDLDGKGEAGEDEEILLDEDMSEESENDESEKEEKDGSGTDDDVIDGDGEDVETL</sequence>
<keyword evidence="3" id="KW-1185">Reference proteome</keyword>
<organism evidence="2 3">
    <name type="scientific">Allacma fusca</name>
    <dbReference type="NCBI Taxonomy" id="39272"/>
    <lineage>
        <taxon>Eukaryota</taxon>
        <taxon>Metazoa</taxon>
        <taxon>Ecdysozoa</taxon>
        <taxon>Arthropoda</taxon>
        <taxon>Hexapoda</taxon>
        <taxon>Collembola</taxon>
        <taxon>Symphypleona</taxon>
        <taxon>Sminthuridae</taxon>
        <taxon>Allacma</taxon>
    </lineage>
</organism>
<evidence type="ECO:0000313" key="2">
    <source>
        <dbReference type="EMBL" id="CAG7716195.1"/>
    </source>
</evidence>
<accession>A0A8J2JG67</accession>
<comment type="caution">
    <text evidence="2">The sequence shown here is derived from an EMBL/GenBank/DDBJ whole genome shotgun (WGS) entry which is preliminary data.</text>
</comment>
<evidence type="ECO:0000313" key="3">
    <source>
        <dbReference type="Proteomes" id="UP000708208"/>
    </source>
</evidence>
<feature type="compositionally biased region" description="Basic and acidic residues" evidence="1">
    <location>
        <begin position="31"/>
        <end position="42"/>
    </location>
</feature>
<feature type="compositionally biased region" description="Acidic residues" evidence="1">
    <location>
        <begin position="72"/>
        <end position="88"/>
    </location>
</feature>
<dbReference type="AlphaFoldDB" id="A0A8J2JG67"/>
<feature type="region of interest" description="Disordered" evidence="1">
    <location>
        <begin position="31"/>
        <end position="88"/>
    </location>
</feature>
<dbReference type="EMBL" id="CAJVCH010036589">
    <property type="protein sequence ID" value="CAG7716195.1"/>
    <property type="molecule type" value="Genomic_DNA"/>
</dbReference>
<proteinExistence type="predicted"/>
<reference evidence="2" key="1">
    <citation type="submission" date="2021-06" db="EMBL/GenBank/DDBJ databases">
        <authorList>
            <person name="Hodson N. C."/>
            <person name="Mongue J. A."/>
            <person name="Jaron S. K."/>
        </authorList>
    </citation>
    <scope>NUCLEOTIDE SEQUENCE</scope>
</reference>
<evidence type="ECO:0000256" key="1">
    <source>
        <dbReference type="SAM" id="MobiDB-lite"/>
    </source>
</evidence>
<name>A0A8J2JG67_9HEXA</name>
<protein>
    <submittedName>
        <fullName evidence="2">Uncharacterized protein</fullName>
    </submittedName>
</protein>
<gene>
    <name evidence="2" type="ORF">AFUS01_LOCUS5722</name>
</gene>
<feature type="compositionally biased region" description="Acidic residues" evidence="1">
    <location>
        <begin position="43"/>
        <end position="64"/>
    </location>
</feature>
<dbReference type="Proteomes" id="UP000708208">
    <property type="component" value="Unassembled WGS sequence"/>
</dbReference>